<evidence type="ECO:0000256" key="8">
    <source>
        <dbReference type="RuleBase" id="RU363041"/>
    </source>
</evidence>
<evidence type="ECO:0000256" key="2">
    <source>
        <dbReference type="ARBA" id="ARBA00009142"/>
    </source>
</evidence>
<feature type="transmembrane region" description="Helical" evidence="8">
    <location>
        <begin position="79"/>
        <end position="98"/>
    </location>
</feature>
<dbReference type="GO" id="GO:0005886">
    <property type="term" value="C:plasma membrane"/>
    <property type="evidence" value="ECO:0007669"/>
    <property type="project" value="UniProtKB-SubCell"/>
</dbReference>
<gene>
    <name evidence="9" type="ORF">E7681_14730</name>
</gene>
<dbReference type="PANTHER" id="PTHR30269">
    <property type="entry name" value="TRANSMEMBRANE PROTEIN YFCA"/>
    <property type="match status" value="1"/>
</dbReference>
<dbReference type="Pfam" id="PF01925">
    <property type="entry name" value="TauE"/>
    <property type="match status" value="1"/>
</dbReference>
<feature type="transmembrane region" description="Helical" evidence="8">
    <location>
        <begin position="37"/>
        <end position="59"/>
    </location>
</feature>
<feature type="transmembrane region" description="Helical" evidence="8">
    <location>
        <begin position="13"/>
        <end position="30"/>
    </location>
</feature>
<reference evidence="9 10" key="1">
    <citation type="submission" date="2019-04" db="EMBL/GenBank/DDBJ databases">
        <title>Draft genome sequence of Youngimonas vesicularis.</title>
        <authorList>
            <person name="Hameed A."/>
        </authorList>
    </citation>
    <scope>NUCLEOTIDE SEQUENCE [LARGE SCALE GENOMIC DNA]</scope>
    <source>
        <strain evidence="9 10">CC-AMW-E</strain>
    </source>
</reference>
<evidence type="ECO:0000256" key="3">
    <source>
        <dbReference type="ARBA" id="ARBA00022448"/>
    </source>
</evidence>
<keyword evidence="6 8" id="KW-1133">Transmembrane helix</keyword>
<keyword evidence="10" id="KW-1185">Reference proteome</keyword>
<dbReference type="PANTHER" id="PTHR30269:SF37">
    <property type="entry name" value="MEMBRANE TRANSPORTER PROTEIN"/>
    <property type="match status" value="1"/>
</dbReference>
<dbReference type="InterPro" id="IPR002781">
    <property type="entry name" value="TM_pro_TauE-like"/>
</dbReference>
<comment type="caution">
    <text evidence="9">The sequence shown here is derived from an EMBL/GenBank/DDBJ whole genome shotgun (WGS) entry which is preliminary data.</text>
</comment>
<feature type="transmembrane region" description="Helical" evidence="8">
    <location>
        <begin position="137"/>
        <end position="163"/>
    </location>
</feature>
<name>A0A4S3M6I1_9RHOB</name>
<dbReference type="AlphaFoldDB" id="A0A4S3M6I1"/>
<evidence type="ECO:0000256" key="7">
    <source>
        <dbReference type="ARBA" id="ARBA00023136"/>
    </source>
</evidence>
<evidence type="ECO:0000256" key="6">
    <source>
        <dbReference type="ARBA" id="ARBA00022989"/>
    </source>
</evidence>
<dbReference type="Proteomes" id="UP000306113">
    <property type="component" value="Unassembled WGS sequence"/>
</dbReference>
<accession>A0A4S3M6I1</accession>
<comment type="subcellular location">
    <subcellularLocation>
        <location evidence="1 8">Cell membrane</location>
        <topology evidence="1 8">Multi-pass membrane protein</topology>
    </subcellularLocation>
</comment>
<keyword evidence="3" id="KW-0813">Transport</keyword>
<dbReference type="InterPro" id="IPR052017">
    <property type="entry name" value="TSUP"/>
</dbReference>
<evidence type="ECO:0000256" key="5">
    <source>
        <dbReference type="ARBA" id="ARBA00022692"/>
    </source>
</evidence>
<dbReference type="RefSeq" id="WP_136340074.1">
    <property type="nucleotide sequence ID" value="NZ_SSMD01000007.1"/>
</dbReference>
<keyword evidence="7 8" id="KW-0472">Membrane</keyword>
<evidence type="ECO:0000256" key="4">
    <source>
        <dbReference type="ARBA" id="ARBA00022475"/>
    </source>
</evidence>
<evidence type="ECO:0000256" key="1">
    <source>
        <dbReference type="ARBA" id="ARBA00004651"/>
    </source>
</evidence>
<feature type="transmembrane region" description="Helical" evidence="8">
    <location>
        <begin position="200"/>
        <end position="222"/>
    </location>
</feature>
<dbReference type="EMBL" id="SSMD01000007">
    <property type="protein sequence ID" value="THD72676.1"/>
    <property type="molecule type" value="Genomic_DNA"/>
</dbReference>
<comment type="similarity">
    <text evidence="2 8">Belongs to the 4-toluene sulfonate uptake permease (TSUP) (TC 2.A.102) family.</text>
</comment>
<feature type="transmembrane region" description="Helical" evidence="8">
    <location>
        <begin position="175"/>
        <end position="194"/>
    </location>
</feature>
<keyword evidence="4 8" id="KW-1003">Cell membrane</keyword>
<evidence type="ECO:0000313" key="9">
    <source>
        <dbReference type="EMBL" id="THD72676.1"/>
    </source>
</evidence>
<feature type="transmembrane region" description="Helical" evidence="8">
    <location>
        <begin position="105"/>
        <end position="125"/>
    </location>
</feature>
<feature type="transmembrane region" description="Helical" evidence="8">
    <location>
        <begin position="229"/>
        <end position="249"/>
    </location>
</feature>
<protein>
    <recommendedName>
        <fullName evidence="8">Probable membrane transporter protein</fullName>
    </recommendedName>
</protein>
<keyword evidence="5 8" id="KW-0812">Transmembrane</keyword>
<dbReference type="OrthoDB" id="9795324at2"/>
<sequence length="250" mass="25808">MPEVISAVLAQEGLVWLIFGTFIAGVVRGFTGFGTALVFLPIAGLVLPPVQALVVLVVMDLIGAAPNLPRAVRDGHPGKIALMLAGALIALPVGLMVLFSVRPELFRYAVSGIALLAPALMAAGFRLTRPLGPGLLFGTGVLSGFLGGISGLAGPPVILLYMASNLPTQAIRGNIMSYLSAFGLLMIGVLAVQGRFFPEAALIGLLLAVPNLLGNLAGAAMFRPERAKLYRATGYAIITASALAGLPLWD</sequence>
<proteinExistence type="inferred from homology"/>
<evidence type="ECO:0000313" key="10">
    <source>
        <dbReference type="Proteomes" id="UP000306113"/>
    </source>
</evidence>
<organism evidence="9 10">
    <name type="scientific">Thalassobius vesicularis</name>
    <dbReference type="NCBI Taxonomy" id="1294297"/>
    <lineage>
        <taxon>Bacteria</taxon>
        <taxon>Pseudomonadati</taxon>
        <taxon>Pseudomonadota</taxon>
        <taxon>Alphaproteobacteria</taxon>
        <taxon>Rhodobacterales</taxon>
        <taxon>Roseobacteraceae</taxon>
        <taxon>Thalassovita</taxon>
    </lineage>
</organism>